<feature type="transmembrane region" description="Helical" evidence="2">
    <location>
        <begin position="64"/>
        <end position="86"/>
    </location>
</feature>
<dbReference type="OrthoDB" id="1882547at2759"/>
<name>A0A2G8SLV2_9APHY</name>
<proteinExistence type="predicted"/>
<feature type="region of interest" description="Disordered" evidence="1">
    <location>
        <begin position="22"/>
        <end position="53"/>
    </location>
</feature>
<sequence length="115" mass="12559">MPFRVPSARIAQASPSISLEKGSYRMRAPPTRKPAARLQTSKSHARANGGPVSEFIPASHEKRMALLVVLLACATMASFGVAYYLWTTRPISSILLDDSDIPRLCTLFSRLALLS</sequence>
<accession>A0A2G8SLV2</accession>
<evidence type="ECO:0000256" key="2">
    <source>
        <dbReference type="SAM" id="Phobius"/>
    </source>
</evidence>
<keyword evidence="2" id="KW-0472">Membrane</keyword>
<evidence type="ECO:0000256" key="1">
    <source>
        <dbReference type="SAM" id="MobiDB-lite"/>
    </source>
</evidence>
<organism evidence="3 4">
    <name type="scientific">Ganoderma sinense ZZ0214-1</name>
    <dbReference type="NCBI Taxonomy" id="1077348"/>
    <lineage>
        <taxon>Eukaryota</taxon>
        <taxon>Fungi</taxon>
        <taxon>Dikarya</taxon>
        <taxon>Basidiomycota</taxon>
        <taxon>Agaricomycotina</taxon>
        <taxon>Agaricomycetes</taxon>
        <taxon>Polyporales</taxon>
        <taxon>Polyporaceae</taxon>
        <taxon>Ganoderma</taxon>
    </lineage>
</organism>
<keyword evidence="4" id="KW-1185">Reference proteome</keyword>
<keyword evidence="2" id="KW-0812">Transmembrane</keyword>
<comment type="caution">
    <text evidence="3">The sequence shown here is derived from an EMBL/GenBank/DDBJ whole genome shotgun (WGS) entry which is preliminary data.</text>
</comment>
<dbReference type="AlphaFoldDB" id="A0A2G8SLV2"/>
<protein>
    <submittedName>
        <fullName evidence="3">Uncharacterized protein</fullName>
    </submittedName>
</protein>
<dbReference type="EMBL" id="AYKW01000004">
    <property type="protein sequence ID" value="PIL34755.1"/>
    <property type="molecule type" value="Genomic_DNA"/>
</dbReference>
<dbReference type="Proteomes" id="UP000230002">
    <property type="component" value="Unassembled WGS sequence"/>
</dbReference>
<keyword evidence="2" id="KW-1133">Transmembrane helix</keyword>
<reference evidence="3 4" key="1">
    <citation type="journal article" date="2015" name="Sci. Rep.">
        <title>Chromosome-level genome map provides insights into diverse defense mechanisms in the medicinal fungus Ganoderma sinense.</title>
        <authorList>
            <person name="Zhu Y."/>
            <person name="Xu J."/>
            <person name="Sun C."/>
            <person name="Zhou S."/>
            <person name="Xu H."/>
            <person name="Nelson D.R."/>
            <person name="Qian J."/>
            <person name="Song J."/>
            <person name="Luo H."/>
            <person name="Xiang L."/>
            <person name="Li Y."/>
            <person name="Xu Z."/>
            <person name="Ji A."/>
            <person name="Wang L."/>
            <person name="Lu S."/>
            <person name="Hayward A."/>
            <person name="Sun W."/>
            <person name="Li X."/>
            <person name="Schwartz D.C."/>
            <person name="Wang Y."/>
            <person name="Chen S."/>
        </authorList>
    </citation>
    <scope>NUCLEOTIDE SEQUENCE [LARGE SCALE GENOMIC DNA]</scope>
    <source>
        <strain evidence="3 4">ZZ0214-1</strain>
    </source>
</reference>
<gene>
    <name evidence="3" type="ORF">GSI_02542</name>
</gene>
<evidence type="ECO:0000313" key="3">
    <source>
        <dbReference type="EMBL" id="PIL34755.1"/>
    </source>
</evidence>
<evidence type="ECO:0000313" key="4">
    <source>
        <dbReference type="Proteomes" id="UP000230002"/>
    </source>
</evidence>